<accession>A0A8T1ULU1</accession>
<dbReference type="OrthoDB" id="10590997at2759"/>
<gene>
    <name evidence="1" type="ORF">JG687_00005586</name>
</gene>
<comment type="caution">
    <text evidence="1">The sequence shown here is derived from an EMBL/GenBank/DDBJ whole genome shotgun (WGS) entry which is preliminary data.</text>
</comment>
<organism evidence="1 2">
    <name type="scientific">Phytophthora cactorum</name>
    <dbReference type="NCBI Taxonomy" id="29920"/>
    <lineage>
        <taxon>Eukaryota</taxon>
        <taxon>Sar</taxon>
        <taxon>Stramenopiles</taxon>
        <taxon>Oomycota</taxon>
        <taxon>Peronosporomycetes</taxon>
        <taxon>Peronosporales</taxon>
        <taxon>Peronosporaceae</taxon>
        <taxon>Phytophthora</taxon>
    </lineage>
</organism>
<dbReference type="AlphaFoldDB" id="A0A8T1ULU1"/>
<evidence type="ECO:0000313" key="1">
    <source>
        <dbReference type="EMBL" id="KAG6965144.1"/>
    </source>
</evidence>
<dbReference type="EMBL" id="JAENGZ010000212">
    <property type="protein sequence ID" value="KAG6965144.1"/>
    <property type="molecule type" value="Genomic_DNA"/>
</dbReference>
<reference evidence="1" key="1">
    <citation type="submission" date="2021-01" db="EMBL/GenBank/DDBJ databases">
        <title>Phytophthora aleatoria, a newly-described species from Pinus radiata is distinct from Phytophthora cactorum isolates based on comparative genomics.</title>
        <authorList>
            <person name="Mcdougal R."/>
            <person name="Panda P."/>
            <person name="Williams N."/>
            <person name="Studholme D.J."/>
        </authorList>
    </citation>
    <scope>NUCLEOTIDE SEQUENCE</scope>
    <source>
        <strain evidence="1">NZFS 3830</strain>
    </source>
</reference>
<sequence>MPRLLHVGIPLLQKLYMSKTNPKTNQERQNSIERIMHSYFERPPSSRIFDVEEASSPKASSFRSFGRTFGASGVIDYIGEYKHRYIQQH</sequence>
<name>A0A8T1ULU1_9STRA</name>
<evidence type="ECO:0000313" key="2">
    <source>
        <dbReference type="Proteomes" id="UP000688947"/>
    </source>
</evidence>
<protein>
    <submittedName>
        <fullName evidence="1">Uncharacterized protein</fullName>
    </submittedName>
</protein>
<dbReference type="Proteomes" id="UP000688947">
    <property type="component" value="Unassembled WGS sequence"/>
</dbReference>
<proteinExistence type="predicted"/>